<evidence type="ECO:0000259" key="3">
    <source>
        <dbReference type="Pfam" id="PF18818"/>
    </source>
</evidence>
<evidence type="ECO:0000259" key="2">
    <source>
        <dbReference type="Pfam" id="PF08401"/>
    </source>
</evidence>
<keyword evidence="5" id="KW-1185">Reference proteome</keyword>
<feature type="domain" description="Polyvalent protein metallopeptidase" evidence="3">
    <location>
        <begin position="153"/>
        <end position="279"/>
    </location>
</feature>
<sequence>MKQDVYSRVTDTILTALEHGTRPWMQPWNAAHAAGPISRPLRHNGKPYSGINTLMLWVTAMEKGYAAPIWMTYKQARELGAQVKKGEHGSLVVYANTLTRTETNEKTGQDEEIEIPYMKGYTVFNVEQIDGLPAHYYALHEAPHLTDAQRHAKLDAFFAATKADIRHGGNRAFYAIGPDYIQMPPFESFHDPESYYATLAHEQTHWTRHPSRLARDMGRKKWGDAGYAMEELVAEIGSAFLCAELGLTPKIRDDHAAYIASWLTVLKDDKKAIFTAASHAQKAADYLLNLQPAPAPDPEPDAGSDDTPPVPDSAPEPEPVRVSESEPATGEDAPASGPSVLDGPPAPPPGGPRQLSFF</sequence>
<organism evidence="4 5">
    <name type="scientific">Candidatus Competibacter phosphatis</name>
    <dbReference type="NCBI Taxonomy" id="221280"/>
    <lineage>
        <taxon>Bacteria</taxon>
        <taxon>Pseudomonadati</taxon>
        <taxon>Pseudomonadota</taxon>
        <taxon>Gammaproteobacteria</taxon>
        <taxon>Candidatus Competibacteraceae</taxon>
        <taxon>Candidatus Competibacter</taxon>
    </lineage>
</organism>
<protein>
    <submittedName>
        <fullName evidence="4">DUF1738 domain-containing protein</fullName>
    </submittedName>
</protein>
<evidence type="ECO:0000313" key="4">
    <source>
        <dbReference type="EMBL" id="NMQ21298.1"/>
    </source>
</evidence>
<name>A0ABX1TPC3_9GAMM</name>
<feature type="region of interest" description="Disordered" evidence="1">
    <location>
        <begin position="290"/>
        <end position="358"/>
    </location>
</feature>
<dbReference type="EMBL" id="SPMZ01000085">
    <property type="protein sequence ID" value="NMQ21298.1"/>
    <property type="molecule type" value="Genomic_DNA"/>
</dbReference>
<dbReference type="InterPro" id="IPR013610">
    <property type="entry name" value="ArdC_N"/>
</dbReference>
<reference evidence="4 5" key="1">
    <citation type="submission" date="2019-03" db="EMBL/GenBank/DDBJ databases">
        <title>Metabolic reconstructions from genomes of highly enriched 'Candidatus Accumulibacter' and 'Candidatus Competibacter' bioreactor populations.</title>
        <authorList>
            <person name="Annavajhala M.K."/>
            <person name="Welles L."/>
            <person name="Abbas B."/>
            <person name="Sorokin D."/>
            <person name="Park H."/>
            <person name="Van Loosdrecht M."/>
            <person name="Chandran K."/>
        </authorList>
    </citation>
    <scope>NUCLEOTIDE SEQUENCE [LARGE SCALE GENOMIC DNA]</scope>
    <source>
        <strain evidence="4 5">SBR_G</strain>
    </source>
</reference>
<dbReference type="PIRSF" id="PIRSF037112">
    <property type="entry name" value="Antirestriction_ArdC"/>
    <property type="match status" value="1"/>
</dbReference>
<accession>A0ABX1TPC3</accession>
<proteinExistence type="predicted"/>
<dbReference type="Pfam" id="PF18818">
    <property type="entry name" value="MPTase-PolyVal"/>
    <property type="match status" value="1"/>
</dbReference>
<evidence type="ECO:0000256" key="1">
    <source>
        <dbReference type="SAM" id="MobiDB-lite"/>
    </source>
</evidence>
<dbReference type="Pfam" id="PF08401">
    <property type="entry name" value="ArdcN"/>
    <property type="match status" value="1"/>
</dbReference>
<dbReference type="InterPro" id="IPR017113">
    <property type="entry name" value="Antirestriction_ArdC"/>
</dbReference>
<dbReference type="InterPro" id="IPR041459">
    <property type="entry name" value="MPTase-PolyVal"/>
</dbReference>
<gene>
    <name evidence="4" type="ORF">E4P82_20090</name>
</gene>
<comment type="caution">
    <text evidence="4">The sequence shown here is derived from an EMBL/GenBank/DDBJ whole genome shotgun (WGS) entry which is preliminary data.</text>
</comment>
<feature type="compositionally biased region" description="Pro residues" evidence="1">
    <location>
        <begin position="308"/>
        <end position="317"/>
    </location>
</feature>
<dbReference type="RefSeq" id="WP_169250570.1">
    <property type="nucleotide sequence ID" value="NZ_SPMZ01000085.1"/>
</dbReference>
<feature type="domain" description="N-terminal" evidence="2">
    <location>
        <begin position="3"/>
        <end position="124"/>
    </location>
</feature>
<evidence type="ECO:0000313" key="5">
    <source>
        <dbReference type="Proteomes" id="UP000760480"/>
    </source>
</evidence>
<dbReference type="Proteomes" id="UP000760480">
    <property type="component" value="Unassembled WGS sequence"/>
</dbReference>